<dbReference type="EMBL" id="JACHJQ010000003">
    <property type="protein sequence ID" value="MBB4906445.1"/>
    <property type="molecule type" value="Genomic_DNA"/>
</dbReference>
<evidence type="ECO:0000256" key="4">
    <source>
        <dbReference type="ARBA" id="ARBA00023186"/>
    </source>
</evidence>
<dbReference type="AlphaFoldDB" id="A0A7W7Q3P6"/>
<dbReference type="Proteomes" id="UP000520767">
    <property type="component" value="Unassembled WGS sequence"/>
</dbReference>
<keyword evidence="4" id="KW-0143">Chaperone</keyword>
<keyword evidence="3" id="KW-0963">Cytoplasm</keyword>
<evidence type="ECO:0000313" key="5">
    <source>
        <dbReference type="EMBL" id="MBB4906445.1"/>
    </source>
</evidence>
<protein>
    <recommendedName>
        <fullName evidence="7">ESAT-6 protein secretion system EspG family protein</fullName>
    </recommendedName>
</protein>
<organism evidence="5 6">
    <name type="scientific">Actinophytocola algeriensis</name>
    <dbReference type="NCBI Taxonomy" id="1768010"/>
    <lineage>
        <taxon>Bacteria</taxon>
        <taxon>Bacillati</taxon>
        <taxon>Actinomycetota</taxon>
        <taxon>Actinomycetes</taxon>
        <taxon>Pseudonocardiales</taxon>
        <taxon>Pseudonocardiaceae</taxon>
    </lineage>
</organism>
<comment type="caution">
    <text evidence="5">The sequence shown here is derived from an EMBL/GenBank/DDBJ whole genome shotgun (WGS) entry which is preliminary data.</text>
</comment>
<sequence>MAGYILTLREVDVLAQTLDVNVRQFPFEIPSFGEFQVDRQRIAREVFLDLGRRGLIRGADIDPELVRAFTVLSRPVITVAAMGTVEQTRKLYARAATDGERGVLAVKEGERFRLELIRPTALAISLVGLLPKTAAGPGQSVTVTRPGPVPLEQDDFLAPVYGGGSGDQQLRIAASYLARPRTGTGFFSVSGRDRRTGKELRAGNLTWIDTDAGRYLTLSRPAGEDGQVRSTFSPADGSRLALTLGEMIESVAPLARR</sequence>
<evidence type="ECO:0008006" key="7">
    <source>
        <dbReference type="Google" id="ProtNLM"/>
    </source>
</evidence>
<evidence type="ECO:0000256" key="2">
    <source>
        <dbReference type="ARBA" id="ARBA00006411"/>
    </source>
</evidence>
<comment type="similarity">
    <text evidence="2">Belongs to the EspG family.</text>
</comment>
<evidence type="ECO:0000313" key="6">
    <source>
        <dbReference type="Proteomes" id="UP000520767"/>
    </source>
</evidence>
<reference evidence="5 6" key="1">
    <citation type="submission" date="2020-08" db="EMBL/GenBank/DDBJ databases">
        <title>Genomic Encyclopedia of Type Strains, Phase III (KMG-III): the genomes of soil and plant-associated and newly described type strains.</title>
        <authorList>
            <person name="Whitman W."/>
        </authorList>
    </citation>
    <scope>NUCLEOTIDE SEQUENCE [LARGE SCALE GENOMIC DNA]</scope>
    <source>
        <strain evidence="5 6">CECT 8960</strain>
    </source>
</reference>
<dbReference type="Pfam" id="PF14011">
    <property type="entry name" value="ESX-1_EspG"/>
    <property type="match status" value="1"/>
</dbReference>
<keyword evidence="6" id="KW-1185">Reference proteome</keyword>
<gene>
    <name evidence="5" type="ORF">FHR82_002665</name>
</gene>
<evidence type="ECO:0000256" key="1">
    <source>
        <dbReference type="ARBA" id="ARBA00004496"/>
    </source>
</evidence>
<dbReference type="InterPro" id="IPR025734">
    <property type="entry name" value="EspG"/>
</dbReference>
<accession>A0A7W7Q3P6</accession>
<proteinExistence type="inferred from homology"/>
<dbReference type="RefSeq" id="WP_184810658.1">
    <property type="nucleotide sequence ID" value="NZ_JACHJQ010000003.1"/>
</dbReference>
<evidence type="ECO:0000256" key="3">
    <source>
        <dbReference type="ARBA" id="ARBA00022490"/>
    </source>
</evidence>
<comment type="subcellular location">
    <subcellularLocation>
        <location evidence="1">Cytoplasm</location>
    </subcellularLocation>
</comment>
<name>A0A7W7Q3P6_9PSEU</name>